<protein>
    <submittedName>
        <fullName evidence="2">Uncharacterized protein</fullName>
    </submittedName>
</protein>
<feature type="compositionally biased region" description="Low complexity" evidence="1">
    <location>
        <begin position="278"/>
        <end position="299"/>
    </location>
</feature>
<feature type="region of interest" description="Disordered" evidence="1">
    <location>
        <begin position="162"/>
        <end position="322"/>
    </location>
</feature>
<feature type="compositionally biased region" description="Low complexity" evidence="1">
    <location>
        <begin position="216"/>
        <end position="239"/>
    </location>
</feature>
<proteinExistence type="predicted"/>
<dbReference type="EMBL" id="JACHHN010000001">
    <property type="protein sequence ID" value="MBB5189733.1"/>
    <property type="molecule type" value="Genomic_DNA"/>
</dbReference>
<evidence type="ECO:0000313" key="2">
    <source>
        <dbReference type="EMBL" id="MBB5189733.1"/>
    </source>
</evidence>
<feature type="region of interest" description="Disordered" evidence="1">
    <location>
        <begin position="17"/>
        <end position="52"/>
    </location>
</feature>
<reference evidence="2 3" key="1">
    <citation type="submission" date="2020-08" db="EMBL/GenBank/DDBJ databases">
        <title>Genomic Encyclopedia of Type Strains, Phase IV (KMG-IV): sequencing the most valuable type-strain genomes for metagenomic binning, comparative biology and taxonomic classification.</title>
        <authorList>
            <person name="Goeker M."/>
        </authorList>
    </citation>
    <scope>NUCLEOTIDE SEQUENCE [LARGE SCALE GENOMIC DNA]</scope>
    <source>
        <strain evidence="2 3">DSM 18233</strain>
    </source>
</reference>
<sequence length="397" mass="38631">MTLLSNIGVSVRVSLSGPASQGLSQADQLKAQQAADAEQATQDEKQADTKSSSSLVMIDLSALRQSLTYRPANSVAAPSSSPMSSILQKLGNIPSAGSQRKNAARARLNRLKSQIEAMKKAAIALNPRAAKAMAAVLKMLAAQLKSAAADLAGSDGGGPSAGGGMSIQFNSSSGASAAPSATGSADAGSSSANAAAQAQASADTSSSGDHGDQPASEDSSSSADTASAVQAQASADTSAPATPDTQNGSADTTTGTAGSPDAKSTAADQSGASDKTDANAAAQDAQQLAQTAAQAANTASKPGGSANFKIPGSGSNGGNMSASDKALVEEVARSLQQLVALVKMHLRGKNKDIQGAESAIKDAVKLAEGGSTGAATLNVAVGNLGGDAGSASGSNAT</sequence>
<accession>A0A840RBE7</accession>
<name>A0A840RBE7_9NEIS</name>
<dbReference type="Proteomes" id="UP000543030">
    <property type="component" value="Unassembled WGS sequence"/>
</dbReference>
<feature type="compositionally biased region" description="Low complexity" evidence="1">
    <location>
        <begin position="170"/>
        <end position="208"/>
    </location>
</feature>
<keyword evidence="3" id="KW-1185">Reference proteome</keyword>
<gene>
    <name evidence="2" type="ORF">HNQ50_000443</name>
</gene>
<evidence type="ECO:0000313" key="3">
    <source>
        <dbReference type="Proteomes" id="UP000543030"/>
    </source>
</evidence>
<dbReference type="RefSeq" id="WP_184097076.1">
    <property type="nucleotide sequence ID" value="NZ_JACHHN010000001.1"/>
</dbReference>
<evidence type="ECO:0000256" key="1">
    <source>
        <dbReference type="SAM" id="MobiDB-lite"/>
    </source>
</evidence>
<dbReference type="AlphaFoldDB" id="A0A840RBE7"/>
<feature type="compositionally biased region" description="Low complexity" evidence="1">
    <location>
        <begin position="248"/>
        <end position="262"/>
    </location>
</feature>
<feature type="compositionally biased region" description="Low complexity" evidence="1">
    <location>
        <begin position="25"/>
        <end position="40"/>
    </location>
</feature>
<organism evidence="2 3">
    <name type="scientific">Silvimonas terrae</name>
    <dbReference type="NCBI Taxonomy" id="300266"/>
    <lineage>
        <taxon>Bacteria</taxon>
        <taxon>Pseudomonadati</taxon>
        <taxon>Pseudomonadota</taxon>
        <taxon>Betaproteobacteria</taxon>
        <taxon>Neisseriales</taxon>
        <taxon>Chitinibacteraceae</taxon>
        <taxon>Silvimonas</taxon>
    </lineage>
</organism>
<comment type="caution">
    <text evidence="2">The sequence shown here is derived from an EMBL/GenBank/DDBJ whole genome shotgun (WGS) entry which is preliminary data.</text>
</comment>